<dbReference type="PROSITE" id="PS50835">
    <property type="entry name" value="IG_LIKE"/>
    <property type="match status" value="1"/>
</dbReference>
<dbReference type="Gene3D" id="2.60.40.10">
    <property type="entry name" value="Immunoglobulins"/>
    <property type="match status" value="1"/>
</dbReference>
<evidence type="ECO:0000256" key="1">
    <source>
        <dbReference type="SAM" id="Phobius"/>
    </source>
</evidence>
<organism evidence="4 5">
    <name type="scientific">Clupea harengus</name>
    <name type="common">Atlantic herring</name>
    <dbReference type="NCBI Taxonomy" id="7950"/>
    <lineage>
        <taxon>Eukaryota</taxon>
        <taxon>Metazoa</taxon>
        <taxon>Chordata</taxon>
        <taxon>Craniata</taxon>
        <taxon>Vertebrata</taxon>
        <taxon>Euteleostomi</taxon>
        <taxon>Actinopterygii</taxon>
        <taxon>Neopterygii</taxon>
        <taxon>Teleostei</taxon>
        <taxon>Clupei</taxon>
        <taxon>Clupeiformes</taxon>
        <taxon>Clupeoidei</taxon>
        <taxon>Clupeidae</taxon>
        <taxon>Clupea</taxon>
    </lineage>
</organism>
<feature type="domain" description="Ig-like" evidence="3">
    <location>
        <begin position="18"/>
        <end position="127"/>
    </location>
</feature>
<proteinExistence type="predicted"/>
<protein>
    <submittedName>
        <fullName evidence="5">Uncharacterized protein LOC105904940</fullName>
    </submittedName>
</protein>
<feature type="chain" id="PRO_5028118838" evidence="2">
    <location>
        <begin position="23"/>
        <end position="228"/>
    </location>
</feature>
<dbReference type="InterPro" id="IPR036179">
    <property type="entry name" value="Ig-like_dom_sf"/>
</dbReference>
<evidence type="ECO:0000256" key="2">
    <source>
        <dbReference type="SAM" id="SignalP"/>
    </source>
</evidence>
<accession>A0A6P8H2R7</accession>
<gene>
    <name evidence="5" type="primary">LOC105904940</name>
</gene>
<name>A0A6P8H2R7_CLUHA</name>
<dbReference type="GeneID" id="105904940"/>
<dbReference type="OrthoDB" id="8871851at2759"/>
<keyword evidence="2" id="KW-0732">Signal</keyword>
<evidence type="ECO:0000313" key="5">
    <source>
        <dbReference type="RefSeq" id="XP_031441490.1"/>
    </source>
</evidence>
<evidence type="ECO:0000313" key="4">
    <source>
        <dbReference type="Proteomes" id="UP000515152"/>
    </source>
</evidence>
<dbReference type="InterPro" id="IPR007110">
    <property type="entry name" value="Ig-like_dom"/>
</dbReference>
<evidence type="ECO:0000259" key="3">
    <source>
        <dbReference type="PROSITE" id="PS50835"/>
    </source>
</evidence>
<feature type="signal peptide" evidence="2">
    <location>
        <begin position="1"/>
        <end position="22"/>
    </location>
</feature>
<dbReference type="KEGG" id="char:105904940"/>
<keyword evidence="1" id="KW-1133">Transmembrane helix</keyword>
<feature type="transmembrane region" description="Helical" evidence="1">
    <location>
        <begin position="145"/>
        <end position="166"/>
    </location>
</feature>
<dbReference type="InterPro" id="IPR013783">
    <property type="entry name" value="Ig-like_fold"/>
</dbReference>
<dbReference type="InterPro" id="IPR003599">
    <property type="entry name" value="Ig_sub"/>
</dbReference>
<reference evidence="5" key="1">
    <citation type="submission" date="2025-08" db="UniProtKB">
        <authorList>
            <consortium name="RefSeq"/>
        </authorList>
    </citation>
    <scope>IDENTIFICATION</scope>
</reference>
<dbReference type="SUPFAM" id="SSF48726">
    <property type="entry name" value="Immunoglobulin"/>
    <property type="match status" value="1"/>
</dbReference>
<dbReference type="Proteomes" id="UP000515152">
    <property type="component" value="Chromosome 19"/>
</dbReference>
<dbReference type="SMART" id="SM00409">
    <property type="entry name" value="IG"/>
    <property type="match status" value="1"/>
</dbReference>
<dbReference type="AlphaFoldDB" id="A0A6P8H2R7"/>
<keyword evidence="1" id="KW-0812">Transmembrane</keyword>
<keyword evidence="1" id="KW-0472">Membrane</keyword>
<dbReference type="RefSeq" id="XP_031441490.1">
    <property type="nucleotide sequence ID" value="XM_031585630.2"/>
</dbReference>
<sequence length="228" mass="24817">MEHCLALTLNLFLLCAGQDVSAASSQTYIVQPNDNATLSCNISHATSQPDTISWLHHREDELKPVMTIEYFKMSKMYTEIRNENNPHVGMADNTSLVITGVKTSDLGVYHCLARRGDKTLIVKASIRLSFTGEAGAGEQGSTLRWGLLAGVGLASAFLGALVTFCVSSCKAKRSIDNTEKNGLKSVDVQYTSLRCQGINYQKKLHRPPDVTYATVAHRSPANASGLIR</sequence>
<keyword evidence="4" id="KW-1185">Reference proteome</keyword>
<dbReference type="Pfam" id="PF13927">
    <property type="entry name" value="Ig_3"/>
    <property type="match status" value="1"/>
</dbReference>